<keyword evidence="3" id="KW-1185">Reference proteome</keyword>
<gene>
    <name evidence="2" type="ORF">K504DRAFT_389812</name>
</gene>
<reference evidence="2" key="1">
    <citation type="journal article" date="2020" name="Stud. Mycol.">
        <title>101 Dothideomycetes genomes: a test case for predicting lifestyles and emergence of pathogens.</title>
        <authorList>
            <person name="Haridas S."/>
            <person name="Albert R."/>
            <person name="Binder M."/>
            <person name="Bloem J."/>
            <person name="Labutti K."/>
            <person name="Salamov A."/>
            <person name="Andreopoulos B."/>
            <person name="Baker S."/>
            <person name="Barry K."/>
            <person name="Bills G."/>
            <person name="Bluhm B."/>
            <person name="Cannon C."/>
            <person name="Castanera R."/>
            <person name="Culley D."/>
            <person name="Daum C."/>
            <person name="Ezra D."/>
            <person name="Gonzalez J."/>
            <person name="Henrissat B."/>
            <person name="Kuo A."/>
            <person name="Liang C."/>
            <person name="Lipzen A."/>
            <person name="Lutzoni F."/>
            <person name="Magnuson J."/>
            <person name="Mondo S."/>
            <person name="Nolan M."/>
            <person name="Ohm R."/>
            <person name="Pangilinan J."/>
            <person name="Park H.-J."/>
            <person name="Ramirez L."/>
            <person name="Alfaro M."/>
            <person name="Sun H."/>
            <person name="Tritt A."/>
            <person name="Yoshinaga Y."/>
            <person name="Zwiers L.-H."/>
            <person name="Turgeon B."/>
            <person name="Goodwin S."/>
            <person name="Spatafora J."/>
            <person name="Crous P."/>
            <person name="Grigoriev I."/>
        </authorList>
    </citation>
    <scope>NUCLEOTIDE SEQUENCE</scope>
    <source>
        <strain evidence="2">CBS 279.74</strain>
    </source>
</reference>
<feature type="compositionally biased region" description="Low complexity" evidence="1">
    <location>
        <begin position="332"/>
        <end position="342"/>
    </location>
</feature>
<evidence type="ECO:0000313" key="3">
    <source>
        <dbReference type="Proteomes" id="UP000799428"/>
    </source>
</evidence>
<accession>A0A6G1JW87</accession>
<feature type="region of interest" description="Disordered" evidence="1">
    <location>
        <begin position="1"/>
        <end position="32"/>
    </location>
</feature>
<name>A0A6G1JW87_9PLEO</name>
<dbReference type="EMBL" id="MU005782">
    <property type="protein sequence ID" value="KAF2704481.1"/>
    <property type="molecule type" value="Genomic_DNA"/>
</dbReference>
<feature type="compositionally biased region" description="Low complexity" evidence="1">
    <location>
        <begin position="19"/>
        <end position="32"/>
    </location>
</feature>
<sequence length="401" mass="45016">MVLEDNDEPSPPSDGFDNSYPSDSETYSSSSTLRYDPSVLPKPISILGPLIGFPEAIVRLRTNKTMDFAEEKIGRSMTRDEAQALATHLYKMESAISYYAATGLISGAFRCYSTMSTYRYPFHTPNPEKFNPDKFLFVKGPHARYARHSWRAILFMFIGGEFGKLIGTVIQRPLVARQTADDPRLTKFTEDLKRSLTVEAQNPQDVETKQNIARMKRQLDGEGTSQPGAPRTPWPQRRTRPATAESPDDMSPTSDSWSSTSDIDPGFSSNAAQDNTRQQLPSSRAPAPSSWDKQPRSAPEDDDASPTGGLFQDEVKTQSKPGESSWERLRRAGGPLPGQGLPPRRPDRGERREPRRSADSSDSFPSIGDDRNDEQAKAQQDFDARMQREREGKDFNEEKRW</sequence>
<feature type="compositionally biased region" description="Basic and acidic residues" evidence="1">
    <location>
        <begin position="368"/>
        <end position="401"/>
    </location>
</feature>
<dbReference type="OrthoDB" id="4204700at2759"/>
<dbReference type="Proteomes" id="UP000799428">
    <property type="component" value="Unassembled WGS sequence"/>
</dbReference>
<organism evidence="2 3">
    <name type="scientific">Pleomassaria siparia CBS 279.74</name>
    <dbReference type="NCBI Taxonomy" id="1314801"/>
    <lineage>
        <taxon>Eukaryota</taxon>
        <taxon>Fungi</taxon>
        <taxon>Dikarya</taxon>
        <taxon>Ascomycota</taxon>
        <taxon>Pezizomycotina</taxon>
        <taxon>Dothideomycetes</taxon>
        <taxon>Pleosporomycetidae</taxon>
        <taxon>Pleosporales</taxon>
        <taxon>Pleomassariaceae</taxon>
        <taxon>Pleomassaria</taxon>
    </lineage>
</organism>
<protein>
    <submittedName>
        <fullName evidence="2">Uncharacterized protein</fullName>
    </submittedName>
</protein>
<feature type="region of interest" description="Disordered" evidence="1">
    <location>
        <begin position="217"/>
        <end position="401"/>
    </location>
</feature>
<dbReference type="AlphaFoldDB" id="A0A6G1JW87"/>
<feature type="compositionally biased region" description="Polar residues" evidence="1">
    <location>
        <begin position="267"/>
        <end position="282"/>
    </location>
</feature>
<feature type="compositionally biased region" description="Low complexity" evidence="1">
    <location>
        <begin position="229"/>
        <end position="265"/>
    </location>
</feature>
<feature type="compositionally biased region" description="Basic and acidic residues" evidence="1">
    <location>
        <begin position="344"/>
        <end position="359"/>
    </location>
</feature>
<proteinExistence type="predicted"/>
<evidence type="ECO:0000313" key="2">
    <source>
        <dbReference type="EMBL" id="KAF2704481.1"/>
    </source>
</evidence>
<evidence type="ECO:0000256" key="1">
    <source>
        <dbReference type="SAM" id="MobiDB-lite"/>
    </source>
</evidence>